<dbReference type="PROSITE" id="PS50893">
    <property type="entry name" value="ABC_TRANSPORTER_2"/>
    <property type="match status" value="1"/>
</dbReference>
<dbReference type="GeneID" id="93171149"/>
<evidence type="ECO:0000256" key="6">
    <source>
        <dbReference type="ARBA" id="ARBA00022741"/>
    </source>
</evidence>
<evidence type="ECO:0000256" key="4">
    <source>
        <dbReference type="ARBA" id="ARBA00022475"/>
    </source>
</evidence>
<dbReference type="Proteomes" id="UP001248067">
    <property type="component" value="Unassembled WGS sequence"/>
</dbReference>
<dbReference type="InterPro" id="IPR003439">
    <property type="entry name" value="ABC_transporter-like_ATP-bd"/>
</dbReference>
<dbReference type="NCBIfam" id="TIGR01727">
    <property type="entry name" value="oligo_HPY"/>
    <property type="match status" value="1"/>
</dbReference>
<dbReference type="Proteomes" id="UP000494162">
    <property type="component" value="Unassembled WGS sequence"/>
</dbReference>
<protein>
    <submittedName>
        <fullName evidence="11">Dipeptide transport system ATP-binding protein</fullName>
    </submittedName>
    <submittedName>
        <fullName evidence="10">Oligopeptide transport ATP-binding protein OppD</fullName>
    </submittedName>
</protein>
<comment type="subcellular location">
    <subcellularLocation>
        <location evidence="1">Cell inner membrane</location>
        <topology evidence="1">Peripheral membrane protein</topology>
    </subcellularLocation>
</comment>
<keyword evidence="8" id="KW-0472">Membrane</keyword>
<dbReference type="PANTHER" id="PTHR43297">
    <property type="entry name" value="OLIGOPEPTIDE TRANSPORT ATP-BINDING PROTEIN APPD"/>
    <property type="match status" value="1"/>
</dbReference>
<gene>
    <name evidence="10" type="primary">oppD_1</name>
    <name evidence="11" type="ORF">BPS26883_04116</name>
    <name evidence="10" type="ORF">FEQ00_00073</name>
</gene>
<accession>A0A6P2N3G0</accession>
<evidence type="ECO:0000256" key="8">
    <source>
        <dbReference type="ARBA" id="ARBA00023136"/>
    </source>
</evidence>
<dbReference type="GO" id="GO:0016887">
    <property type="term" value="F:ATP hydrolysis activity"/>
    <property type="evidence" value="ECO:0007669"/>
    <property type="project" value="InterPro"/>
</dbReference>
<organism evidence="11 12">
    <name type="scientific">Burkholderia pseudomultivorans</name>
    <dbReference type="NCBI Taxonomy" id="1207504"/>
    <lineage>
        <taxon>Bacteria</taxon>
        <taxon>Pseudomonadati</taxon>
        <taxon>Pseudomonadota</taxon>
        <taxon>Betaproteobacteria</taxon>
        <taxon>Burkholderiales</taxon>
        <taxon>Burkholderiaceae</taxon>
        <taxon>Burkholderia</taxon>
        <taxon>Burkholderia cepacia complex</taxon>
    </lineage>
</organism>
<dbReference type="GO" id="GO:0055085">
    <property type="term" value="P:transmembrane transport"/>
    <property type="evidence" value="ECO:0007669"/>
    <property type="project" value="UniProtKB-ARBA"/>
</dbReference>
<dbReference type="EMBL" id="VJSY01000001">
    <property type="protein sequence ID" value="MDR8751673.1"/>
    <property type="molecule type" value="Genomic_DNA"/>
</dbReference>
<keyword evidence="3" id="KW-0813">Transport</keyword>
<dbReference type="SUPFAM" id="SSF52540">
    <property type="entry name" value="P-loop containing nucleoside triphosphate hydrolases"/>
    <property type="match status" value="1"/>
</dbReference>
<keyword evidence="5" id="KW-0997">Cell inner membrane</keyword>
<evidence type="ECO:0000256" key="7">
    <source>
        <dbReference type="ARBA" id="ARBA00022840"/>
    </source>
</evidence>
<feature type="domain" description="ABC transporter" evidence="9">
    <location>
        <begin position="4"/>
        <end position="254"/>
    </location>
</feature>
<dbReference type="PANTHER" id="PTHR43297:SF2">
    <property type="entry name" value="DIPEPTIDE TRANSPORT ATP-BINDING PROTEIN DPPD"/>
    <property type="match status" value="1"/>
</dbReference>
<sequence>MALLEIENLRVHFKTPDGVNRAVDDISFSVDEGETLAIVGESGCGKSVTSMSILQLLPRQSVRTAGRISFQGRDLLAMTERDIRGIRGNSISMVFQEPMTSLNPVMTVGAQIAESLRLHQKLDKVQANARAVEMLKMVDISAAERRALEYPHQLSGGMRQRVMIALALACNPKLLIADEPTTALDVTIQAQILDLMQELKNRTGAAVILITHDLSVVKQVAHRAMVMYAGRKVEEAPVGDLMAHPLHPYTRGLLDAMPKRNSGLRRLVEIPGTVPNLKQRIPGCLFASRCAYARDVCRTTVPALEERATHHIVACHFPL</sequence>
<reference evidence="11 12" key="2">
    <citation type="submission" date="2019-09" db="EMBL/GenBank/DDBJ databases">
        <authorList>
            <person name="Depoorter E."/>
        </authorList>
    </citation>
    <scope>NUCLEOTIDE SEQUENCE [LARGE SCALE GENOMIC DNA]</scope>
    <source>
        <strain evidence="11">LMG 26883</strain>
    </source>
</reference>
<dbReference type="PROSITE" id="PS00211">
    <property type="entry name" value="ABC_TRANSPORTER_1"/>
    <property type="match status" value="1"/>
</dbReference>
<dbReference type="EMBL" id="CABVPP010000033">
    <property type="protein sequence ID" value="VWB85750.1"/>
    <property type="molecule type" value="Genomic_DNA"/>
</dbReference>
<dbReference type="Pfam" id="PF08352">
    <property type="entry name" value="oligo_HPY"/>
    <property type="match status" value="1"/>
</dbReference>
<dbReference type="Pfam" id="PF00005">
    <property type="entry name" value="ABC_tran"/>
    <property type="match status" value="1"/>
</dbReference>
<dbReference type="AlphaFoldDB" id="A0A6P2N3G0"/>
<evidence type="ECO:0000313" key="10">
    <source>
        <dbReference type="EMBL" id="MDR8751673.1"/>
    </source>
</evidence>
<dbReference type="GO" id="GO:0005524">
    <property type="term" value="F:ATP binding"/>
    <property type="evidence" value="ECO:0007669"/>
    <property type="project" value="UniProtKB-KW"/>
</dbReference>
<evidence type="ECO:0000259" key="9">
    <source>
        <dbReference type="PROSITE" id="PS50893"/>
    </source>
</evidence>
<keyword evidence="4" id="KW-1003">Cell membrane</keyword>
<dbReference type="InterPro" id="IPR050388">
    <property type="entry name" value="ABC_Ni/Peptide_Import"/>
</dbReference>
<name>A0A6P2N3G0_9BURK</name>
<evidence type="ECO:0000256" key="1">
    <source>
        <dbReference type="ARBA" id="ARBA00004417"/>
    </source>
</evidence>
<dbReference type="InterPro" id="IPR017871">
    <property type="entry name" value="ABC_transporter-like_CS"/>
</dbReference>
<dbReference type="FunFam" id="3.40.50.300:FF:000016">
    <property type="entry name" value="Oligopeptide ABC transporter ATP-binding component"/>
    <property type="match status" value="1"/>
</dbReference>
<dbReference type="CDD" id="cd03257">
    <property type="entry name" value="ABC_NikE_OppD_transporters"/>
    <property type="match status" value="1"/>
</dbReference>
<dbReference type="RefSeq" id="WP_174903282.1">
    <property type="nucleotide sequence ID" value="NZ_CABVPP010000033.1"/>
</dbReference>
<keyword evidence="7 11" id="KW-0067">ATP-binding</keyword>
<evidence type="ECO:0000256" key="2">
    <source>
        <dbReference type="ARBA" id="ARBA00005417"/>
    </source>
</evidence>
<evidence type="ECO:0000313" key="12">
    <source>
        <dbReference type="Proteomes" id="UP000494162"/>
    </source>
</evidence>
<dbReference type="GO" id="GO:0005886">
    <property type="term" value="C:plasma membrane"/>
    <property type="evidence" value="ECO:0007669"/>
    <property type="project" value="UniProtKB-SubCell"/>
</dbReference>
<evidence type="ECO:0000256" key="3">
    <source>
        <dbReference type="ARBA" id="ARBA00022448"/>
    </source>
</evidence>
<evidence type="ECO:0000256" key="5">
    <source>
        <dbReference type="ARBA" id="ARBA00022519"/>
    </source>
</evidence>
<proteinExistence type="inferred from homology"/>
<evidence type="ECO:0000313" key="13">
    <source>
        <dbReference type="Proteomes" id="UP001248067"/>
    </source>
</evidence>
<dbReference type="GO" id="GO:0015833">
    <property type="term" value="P:peptide transport"/>
    <property type="evidence" value="ECO:0007669"/>
    <property type="project" value="InterPro"/>
</dbReference>
<keyword evidence="13" id="KW-1185">Reference proteome</keyword>
<dbReference type="InterPro" id="IPR003593">
    <property type="entry name" value="AAA+_ATPase"/>
</dbReference>
<reference evidence="10 13" key="1">
    <citation type="submission" date="2019-06" db="EMBL/GenBank/DDBJ databases">
        <title>Evolution of Burkholderia multivorans in the lungs of Cystic Fibrosis patients.</title>
        <authorList>
            <person name="Moreira L.M."/>
        </authorList>
    </citation>
    <scope>NUCLEOTIDE SEQUENCE [LARGE SCALE GENOMIC DNA]</scope>
    <source>
        <strain evidence="10 13">VC13239</strain>
    </source>
</reference>
<comment type="similarity">
    <text evidence="2">Belongs to the ABC transporter superfamily.</text>
</comment>
<dbReference type="InterPro" id="IPR013563">
    <property type="entry name" value="Oligopep_ABC_C"/>
</dbReference>
<keyword evidence="6" id="KW-0547">Nucleotide-binding</keyword>
<evidence type="ECO:0000313" key="11">
    <source>
        <dbReference type="EMBL" id="VWB85750.1"/>
    </source>
</evidence>
<dbReference type="SMART" id="SM00382">
    <property type="entry name" value="AAA"/>
    <property type="match status" value="1"/>
</dbReference>
<dbReference type="Gene3D" id="3.40.50.300">
    <property type="entry name" value="P-loop containing nucleotide triphosphate hydrolases"/>
    <property type="match status" value="1"/>
</dbReference>
<dbReference type="InterPro" id="IPR027417">
    <property type="entry name" value="P-loop_NTPase"/>
</dbReference>